<dbReference type="InterPro" id="IPR004046">
    <property type="entry name" value="GST_C"/>
</dbReference>
<keyword evidence="4" id="KW-1185">Reference proteome</keyword>
<protein>
    <submittedName>
        <fullName evidence="3">Glutathione S-transferase</fullName>
    </submittedName>
</protein>
<dbReference type="Gene3D" id="3.40.30.10">
    <property type="entry name" value="Glutaredoxin"/>
    <property type="match status" value="1"/>
</dbReference>
<dbReference type="PANTHER" id="PTHR11571:SF263">
    <property type="entry name" value="GLUTATHIONE S-TRANSFERASE"/>
    <property type="match status" value="1"/>
</dbReference>
<dbReference type="Proteomes" id="UP000309061">
    <property type="component" value="Chromosome"/>
</dbReference>
<dbReference type="GO" id="GO:0004364">
    <property type="term" value="F:glutathione transferase activity"/>
    <property type="evidence" value="ECO:0007669"/>
    <property type="project" value="TreeGrafter"/>
</dbReference>
<dbReference type="KEGG" id="mhey:H2LOC_009920"/>
<dbReference type="GO" id="GO:0006749">
    <property type="term" value="P:glutathione metabolic process"/>
    <property type="evidence" value="ECO:0007669"/>
    <property type="project" value="TreeGrafter"/>
</dbReference>
<evidence type="ECO:0000259" key="2">
    <source>
        <dbReference type="PROSITE" id="PS50405"/>
    </source>
</evidence>
<proteinExistence type="predicted"/>
<dbReference type="EMBL" id="CP046052">
    <property type="protein sequence ID" value="QGM45993.1"/>
    <property type="molecule type" value="Genomic_DNA"/>
</dbReference>
<dbReference type="OrthoDB" id="7203409at2"/>
<dbReference type="AlphaFoldDB" id="A0A6B8KHL1"/>
<feature type="domain" description="GST C-terminal" evidence="2">
    <location>
        <begin position="88"/>
        <end position="222"/>
    </location>
</feature>
<dbReference type="SUPFAM" id="SSF52833">
    <property type="entry name" value="Thioredoxin-like"/>
    <property type="match status" value="1"/>
</dbReference>
<gene>
    <name evidence="3" type="ORF">H2LOC_009920</name>
</gene>
<evidence type="ECO:0000313" key="3">
    <source>
        <dbReference type="EMBL" id="QGM45993.1"/>
    </source>
</evidence>
<dbReference type="InterPro" id="IPR050213">
    <property type="entry name" value="GST_superfamily"/>
</dbReference>
<feature type="domain" description="GST N-terminal" evidence="1">
    <location>
        <begin position="1"/>
        <end position="86"/>
    </location>
</feature>
<dbReference type="PROSITE" id="PS50405">
    <property type="entry name" value="GST_CTER"/>
    <property type="match status" value="1"/>
</dbReference>
<dbReference type="SFLD" id="SFLDS00019">
    <property type="entry name" value="Glutathione_Transferase_(cytos"/>
    <property type="match status" value="1"/>
</dbReference>
<dbReference type="Gene3D" id="1.20.1050.10">
    <property type="match status" value="1"/>
</dbReference>
<name>A0A6B8KHL1_9HYPH</name>
<dbReference type="RefSeq" id="WP_136496257.1">
    <property type="nucleotide sequence ID" value="NZ_CP046052.1"/>
</dbReference>
<evidence type="ECO:0000259" key="1">
    <source>
        <dbReference type="PROSITE" id="PS50404"/>
    </source>
</evidence>
<dbReference type="InterPro" id="IPR036282">
    <property type="entry name" value="Glutathione-S-Trfase_C_sf"/>
</dbReference>
<dbReference type="PANTHER" id="PTHR11571">
    <property type="entry name" value="GLUTATHIONE S-TRANSFERASE"/>
    <property type="match status" value="1"/>
</dbReference>
<dbReference type="InterPro" id="IPR004045">
    <property type="entry name" value="Glutathione_S-Trfase_N"/>
</dbReference>
<dbReference type="InterPro" id="IPR010987">
    <property type="entry name" value="Glutathione-S-Trfase_C-like"/>
</dbReference>
<dbReference type="InterPro" id="IPR036249">
    <property type="entry name" value="Thioredoxin-like_sf"/>
</dbReference>
<keyword evidence="3" id="KW-0808">Transferase</keyword>
<accession>A0A6B8KHL1</accession>
<dbReference type="Pfam" id="PF14497">
    <property type="entry name" value="GST_C_3"/>
    <property type="match status" value="1"/>
</dbReference>
<dbReference type="SUPFAM" id="SSF47616">
    <property type="entry name" value="GST C-terminal domain-like"/>
    <property type="match status" value="1"/>
</dbReference>
<organism evidence="3 4">
    <name type="scientific">Methylocystis heyeri</name>
    <dbReference type="NCBI Taxonomy" id="391905"/>
    <lineage>
        <taxon>Bacteria</taxon>
        <taxon>Pseudomonadati</taxon>
        <taxon>Pseudomonadota</taxon>
        <taxon>Alphaproteobacteria</taxon>
        <taxon>Hyphomicrobiales</taxon>
        <taxon>Methylocystaceae</taxon>
        <taxon>Methylocystis</taxon>
    </lineage>
</organism>
<dbReference type="InterPro" id="IPR040079">
    <property type="entry name" value="Glutathione_S-Trfase"/>
</dbReference>
<dbReference type="CDD" id="cd03192">
    <property type="entry name" value="GST_C_Sigma_like"/>
    <property type="match status" value="1"/>
</dbReference>
<dbReference type="CDD" id="cd03039">
    <property type="entry name" value="GST_N_Sigma_like"/>
    <property type="match status" value="1"/>
</dbReference>
<reference evidence="3 4" key="1">
    <citation type="submission" date="2019-11" db="EMBL/GenBank/DDBJ databases">
        <title>The genome sequence of Methylocystis heyeri.</title>
        <authorList>
            <person name="Oshkin I.Y."/>
            <person name="Miroshnikov K."/>
            <person name="Dedysh S.N."/>
        </authorList>
    </citation>
    <scope>NUCLEOTIDE SEQUENCE [LARGE SCALE GENOMIC DNA]</scope>
    <source>
        <strain evidence="3 4">H2</strain>
    </source>
</reference>
<dbReference type="PROSITE" id="PS50404">
    <property type="entry name" value="GST_NTER"/>
    <property type="match status" value="1"/>
</dbReference>
<evidence type="ECO:0000313" key="4">
    <source>
        <dbReference type="Proteomes" id="UP000309061"/>
    </source>
</evidence>
<sequence>MAYRLYYWPGIQGRGEFVRLALEEAGAEYVDVAREADGEAELEAFLEQTGIRHPPFAPPFLADGDLVIGQTAAILWHLGERHGLAPRDESEKLWVHQLQLTIADLVSEAHDAHHPLGAHLYYEEQQAEARKRAKAFRSQRIPRFLNWFERILSVGRNGWLAGDNLTYADLSLFQAFEGLRYAFPKAMRAASAGTPRVDALARKVAARSRIRAYLESERRLPFSTEGIFRHYPELDLQS</sequence>